<sequence>MFSFFRKKPQQFFSAEEQAKIVAAIQQAEKSTSGEVRVYIESHCKYVKPIDRAIEIFYGLQMERTALRNGVLVYVAMKDRQLAIFGDENIYKVAGTAFWEEEVRHMLAAFNKEDHAQGIATVVLEIGEALEKFFPYDGVTDKNELPDDIVFGK</sequence>
<dbReference type="InterPro" id="IPR007621">
    <property type="entry name" value="TPM_dom"/>
</dbReference>
<evidence type="ECO:0000313" key="2">
    <source>
        <dbReference type="EMBL" id="RXK81475.1"/>
    </source>
</evidence>
<reference evidence="2 3" key="1">
    <citation type="submission" date="2019-01" db="EMBL/GenBank/DDBJ databases">
        <title>Filimonas sp. strain TTM-71.</title>
        <authorList>
            <person name="Chen W.-M."/>
        </authorList>
    </citation>
    <scope>NUCLEOTIDE SEQUENCE [LARGE SCALE GENOMIC DNA]</scope>
    <source>
        <strain evidence="2 3">TTM-71</strain>
    </source>
</reference>
<protein>
    <submittedName>
        <fullName evidence="2">TPM domain-containing protein</fullName>
    </submittedName>
</protein>
<dbReference type="Gene3D" id="3.10.310.50">
    <property type="match status" value="1"/>
</dbReference>
<proteinExistence type="predicted"/>
<comment type="caution">
    <text evidence="2">The sequence shown here is derived from an EMBL/GenBank/DDBJ whole genome shotgun (WGS) entry which is preliminary data.</text>
</comment>
<name>A0A4Q1D331_9BACT</name>
<dbReference type="PANTHER" id="PTHR30373">
    <property type="entry name" value="UPF0603 PROTEIN YGCG"/>
    <property type="match status" value="1"/>
</dbReference>
<dbReference type="RefSeq" id="WP_129005725.1">
    <property type="nucleotide sequence ID" value="NZ_SDHZ01000004.1"/>
</dbReference>
<gene>
    <name evidence="2" type="ORF">ESB13_21335</name>
</gene>
<dbReference type="AlphaFoldDB" id="A0A4Q1D331"/>
<organism evidence="2 3">
    <name type="scientific">Filimonas effusa</name>
    <dbReference type="NCBI Taxonomy" id="2508721"/>
    <lineage>
        <taxon>Bacteria</taxon>
        <taxon>Pseudomonadati</taxon>
        <taxon>Bacteroidota</taxon>
        <taxon>Chitinophagia</taxon>
        <taxon>Chitinophagales</taxon>
        <taxon>Chitinophagaceae</taxon>
        <taxon>Filimonas</taxon>
    </lineage>
</organism>
<dbReference type="OrthoDB" id="9786161at2"/>
<evidence type="ECO:0000259" key="1">
    <source>
        <dbReference type="Pfam" id="PF04536"/>
    </source>
</evidence>
<accession>A0A4Q1D331</accession>
<evidence type="ECO:0000313" key="3">
    <source>
        <dbReference type="Proteomes" id="UP000290545"/>
    </source>
</evidence>
<feature type="domain" description="TPM" evidence="1">
    <location>
        <begin position="9"/>
        <end position="128"/>
    </location>
</feature>
<dbReference type="Proteomes" id="UP000290545">
    <property type="component" value="Unassembled WGS sequence"/>
</dbReference>
<dbReference type="Pfam" id="PF04536">
    <property type="entry name" value="TPM_phosphatase"/>
    <property type="match status" value="1"/>
</dbReference>
<keyword evidence="3" id="KW-1185">Reference proteome</keyword>
<dbReference type="EMBL" id="SDHZ01000004">
    <property type="protein sequence ID" value="RXK81475.1"/>
    <property type="molecule type" value="Genomic_DNA"/>
</dbReference>
<dbReference type="PANTHER" id="PTHR30373:SF8">
    <property type="entry name" value="BLL7265 PROTEIN"/>
    <property type="match status" value="1"/>
</dbReference>